<organism evidence="1 2">
    <name type="scientific">Haemonchus contortus</name>
    <name type="common">Barber pole worm</name>
    <dbReference type="NCBI Taxonomy" id="6289"/>
    <lineage>
        <taxon>Eukaryota</taxon>
        <taxon>Metazoa</taxon>
        <taxon>Ecdysozoa</taxon>
        <taxon>Nematoda</taxon>
        <taxon>Chromadorea</taxon>
        <taxon>Rhabditida</taxon>
        <taxon>Rhabditina</taxon>
        <taxon>Rhabditomorpha</taxon>
        <taxon>Strongyloidea</taxon>
        <taxon>Trichostrongylidae</taxon>
        <taxon>Haemonchus</taxon>
    </lineage>
</organism>
<dbReference type="AlphaFoldDB" id="A0A7I4XTZ3"/>
<dbReference type="OMA" id="ISAPEAY"/>
<reference evidence="2" key="1">
    <citation type="submission" date="2020-12" db="UniProtKB">
        <authorList>
            <consortium name="WormBaseParasite"/>
        </authorList>
    </citation>
    <scope>IDENTIFICATION</scope>
    <source>
        <strain evidence="2">MHco3</strain>
    </source>
</reference>
<keyword evidence="1" id="KW-1185">Reference proteome</keyword>
<dbReference type="WBParaSite" id="HCON_00007080-00001">
    <property type="protein sequence ID" value="HCON_00007080-00001"/>
    <property type="gene ID" value="HCON_00007080"/>
</dbReference>
<sequence length="248" mass="28947">MLLLMKENWRVRTAEDVDKSVCAEIPNKEAEPELYAAVTAYMIHRQCGAMDPRSPCVENGSCLKLFPKKIRDKTTLDVDGYPNYRRRNLFPTEIQGIPYTDEWVVPFNPYILLKYDCHFNLEICGMVSTIKYLYKYIYKGPDHARISIENEPTTDDDVDETKQHFNTRYVCVPQSMYRIFGYNMQGRSHAVFKLAVHLPELQSVHYVQGQEQHYLPHAQRTFTTLTAFFELDRLCNAMHERGGSQMTL</sequence>
<dbReference type="OrthoDB" id="10055660at2759"/>
<dbReference type="PANTHER" id="PTHR10492:SF57">
    <property type="entry name" value="ATP-DEPENDENT DNA HELICASE"/>
    <property type="match status" value="1"/>
</dbReference>
<evidence type="ECO:0000313" key="2">
    <source>
        <dbReference type="WBParaSite" id="HCON_00007080-00001"/>
    </source>
</evidence>
<proteinExistence type="predicted"/>
<name>A0A7I4XTZ3_HAECO</name>
<evidence type="ECO:0000313" key="1">
    <source>
        <dbReference type="Proteomes" id="UP000025227"/>
    </source>
</evidence>
<dbReference type="Proteomes" id="UP000025227">
    <property type="component" value="Unplaced"/>
</dbReference>
<protein>
    <submittedName>
        <fullName evidence="2">Helitron_like_N domain-containing protein</fullName>
    </submittedName>
</protein>
<accession>A0A7I4XTZ3</accession>
<dbReference type="PANTHER" id="PTHR10492">
    <property type="match status" value="1"/>
</dbReference>